<reference evidence="3 4" key="1">
    <citation type="submission" date="2024-12" db="EMBL/GenBank/DDBJ databases">
        <title>The coexistence of Mycolicibacterium septicum and Mycolicibacterium nivoides in clinical samples.</title>
        <authorList>
            <person name="Wang C."/>
            <person name="Feng Y."/>
            <person name="Zong Z."/>
        </authorList>
    </citation>
    <scope>NUCLEOTIDE SEQUENCE [LARGE SCALE GENOMIC DNA]</scope>
    <source>
        <strain evidence="3 4">120309</strain>
    </source>
</reference>
<evidence type="ECO:0000259" key="2">
    <source>
        <dbReference type="Pfam" id="PF13539"/>
    </source>
</evidence>
<name>A0ABW9LFZ4_9MYCO</name>
<accession>A0ABW9LFZ4</accession>
<protein>
    <submittedName>
        <fullName evidence="3">M15 family metallopeptidase</fullName>
        <ecNumber evidence="3">3.4.-.-</ecNumber>
    </submittedName>
</protein>
<dbReference type="GO" id="GO:0016787">
    <property type="term" value="F:hydrolase activity"/>
    <property type="evidence" value="ECO:0007669"/>
    <property type="project" value="UniProtKB-KW"/>
</dbReference>
<evidence type="ECO:0000256" key="1">
    <source>
        <dbReference type="SAM" id="MobiDB-lite"/>
    </source>
</evidence>
<dbReference type="Gene3D" id="3.30.1380.10">
    <property type="match status" value="1"/>
</dbReference>
<proteinExistence type="predicted"/>
<feature type="region of interest" description="Disordered" evidence="1">
    <location>
        <begin position="318"/>
        <end position="348"/>
    </location>
</feature>
<evidence type="ECO:0000313" key="4">
    <source>
        <dbReference type="Proteomes" id="UP001635816"/>
    </source>
</evidence>
<keyword evidence="3" id="KW-0378">Hydrolase</keyword>
<dbReference type="Proteomes" id="UP001635816">
    <property type="component" value="Unassembled WGS sequence"/>
</dbReference>
<dbReference type="Pfam" id="PF13539">
    <property type="entry name" value="Peptidase_M15_4"/>
    <property type="match status" value="1"/>
</dbReference>
<dbReference type="RefSeq" id="WP_409544691.1">
    <property type="nucleotide sequence ID" value="NZ_JBKBDD010000011.1"/>
</dbReference>
<dbReference type="EMBL" id="JBKBDD010000011">
    <property type="protein sequence ID" value="MFN6546610.1"/>
    <property type="molecule type" value="Genomic_DNA"/>
</dbReference>
<keyword evidence="4" id="KW-1185">Reference proteome</keyword>
<gene>
    <name evidence="3" type="ORF">ACK4CT_25780</name>
</gene>
<comment type="caution">
    <text evidence="3">The sequence shown here is derived from an EMBL/GenBank/DDBJ whole genome shotgun (WGS) entry which is preliminary data.</text>
</comment>
<dbReference type="SUPFAM" id="SSF55166">
    <property type="entry name" value="Hedgehog/DD-peptidase"/>
    <property type="match status" value="1"/>
</dbReference>
<evidence type="ECO:0000313" key="3">
    <source>
        <dbReference type="EMBL" id="MFN6546610.1"/>
    </source>
</evidence>
<feature type="compositionally biased region" description="Pro residues" evidence="1">
    <location>
        <begin position="326"/>
        <end position="343"/>
    </location>
</feature>
<dbReference type="EC" id="3.4.-.-" evidence="3"/>
<dbReference type="InterPro" id="IPR039561">
    <property type="entry name" value="Peptidase_M15C"/>
</dbReference>
<dbReference type="InterPro" id="IPR009045">
    <property type="entry name" value="Zn_M74/Hedgehog-like"/>
</dbReference>
<sequence>MTVYEDIESLGGWEYPDEWVDESSDTSECECEQCGECASRERLADEATAVPSRTRPSTRSTATLRNAWREYRCATDRMVTLRLFGRWNTPVNPKTVDAWRALEKTLTAAGYDVHRAWVYVCRNIAGQKGASLHAYGLAIDIDHAGPRCNVNNPTPNRRLVRFSTGATKLERCRDVRRGTADTAFTPEQVAAVEAIRTVDGQQVFAWGGRWPTSKDTMHFQINVTPAELARGIAPESVGSVRATSESGEYDYFDELDSEWDEFGGDGPFSPEATSEETWDTIGTVLGGLAGGLVGGPIGAVAGGLAGRAWGAAADRPGATAVAPAPASTPAPITPSPTPAPAPVQPDARPAGAVAVPAECVAIPPLVTPPTACPVGTETPVSRPLRMPSPGIGRFEGNPVVTAFAADLAHCFATRKAKTDAERARLATQKADELAKDYAATLTAGLVRYGATWRKRAQNAVHKREKELRTRSRGQLTATDLAALERARCEQEIWLAGRMNWLRTGWMVGRREQVDFDTLMPSVPGLANFAPPLLTPGTKPTLVATAPEGTGTPITQETKAFLVELRRRTSGFDANNYPGHGGGKFSGRGFSLDLTLRDPLDNRGFYPRDKAAAFLLHVDAAARATGLRWRVLYNDYAVAAHVNRLMRGRHVVFIGSAGSNLNWHGPLVLHFHLDLAPTSGASSSEIADTAFEDNPLDSLEQQLLGQVQASWQRANLTPPNTAQLGQMRAGKNGYTRYISNGLFVDDVAVALRRQRLLSISDDDIDMLQRASNVETGGKLTALNSWDSAFMSVGFLQWTLKYRKLQQWIALGPQAFRRYGIELEPTRKYTFAPEHAERAIVGAARPADLRSREWGLRFYLASLDLDAIVVEYRRALEVSNKVRHSIVEPHGAAVVAHYNSSPVLRALIQETHNNRPAYMKQAMKNVAPKANTDTPTFLNLIRNEIVRVYTARENAPGKAANLIKKTQSRRLRGR</sequence>
<feature type="domain" description="Peptidase M15C" evidence="2">
    <location>
        <begin position="126"/>
        <end position="221"/>
    </location>
</feature>
<organism evidence="3 4">
    <name type="scientific">Mycolicibacterium nivoides</name>
    <dbReference type="NCBI Taxonomy" id="2487344"/>
    <lineage>
        <taxon>Bacteria</taxon>
        <taxon>Bacillati</taxon>
        <taxon>Actinomycetota</taxon>
        <taxon>Actinomycetes</taxon>
        <taxon>Mycobacteriales</taxon>
        <taxon>Mycobacteriaceae</taxon>
        <taxon>Mycolicibacterium</taxon>
    </lineage>
</organism>